<evidence type="ECO:0000313" key="1">
    <source>
        <dbReference type="EMBL" id="KAK1438837.1"/>
    </source>
</evidence>
<proteinExistence type="predicted"/>
<dbReference type="PANTHER" id="PTHR33095:SF123">
    <property type="entry name" value="HMG BOX DOMAIN-CONTAINING PROTEIN"/>
    <property type="match status" value="1"/>
</dbReference>
<dbReference type="Proteomes" id="UP001229421">
    <property type="component" value="Unassembled WGS sequence"/>
</dbReference>
<sequence length="191" mass="21247">MKLQQQQQQKLEDFGYAPSFSCYSSDSTTTTSVAKVIREERPFHEFVDDFEFSLSSDEDVSVKEIDSRGFPVFNRDLLVNSEVDDGSSVIASPLGKLFIDETDESSSYSSSEVDESESPRSIISKCKKSNSMLEPAMALSSSKQLIQKQGNSGEVLKAQKRKSYLPYRKDLVGLFANVNGMGKKMHASVLK</sequence>
<keyword evidence="2" id="KW-1185">Reference proteome</keyword>
<protein>
    <submittedName>
        <fullName evidence="1">Uncharacterized protein</fullName>
    </submittedName>
</protein>
<dbReference type="AlphaFoldDB" id="A0AAD8LI72"/>
<name>A0AAD8LI72_TARER</name>
<evidence type="ECO:0000313" key="2">
    <source>
        <dbReference type="Proteomes" id="UP001229421"/>
    </source>
</evidence>
<organism evidence="1 2">
    <name type="scientific">Tagetes erecta</name>
    <name type="common">African marigold</name>
    <dbReference type="NCBI Taxonomy" id="13708"/>
    <lineage>
        <taxon>Eukaryota</taxon>
        <taxon>Viridiplantae</taxon>
        <taxon>Streptophyta</taxon>
        <taxon>Embryophyta</taxon>
        <taxon>Tracheophyta</taxon>
        <taxon>Spermatophyta</taxon>
        <taxon>Magnoliopsida</taxon>
        <taxon>eudicotyledons</taxon>
        <taxon>Gunneridae</taxon>
        <taxon>Pentapetalae</taxon>
        <taxon>asterids</taxon>
        <taxon>campanulids</taxon>
        <taxon>Asterales</taxon>
        <taxon>Asteraceae</taxon>
        <taxon>Asteroideae</taxon>
        <taxon>Heliantheae alliance</taxon>
        <taxon>Tageteae</taxon>
        <taxon>Tagetes</taxon>
    </lineage>
</organism>
<dbReference type="EMBL" id="JAUHHV010000001">
    <property type="protein sequence ID" value="KAK1438837.1"/>
    <property type="molecule type" value="Genomic_DNA"/>
</dbReference>
<comment type="caution">
    <text evidence="1">The sequence shown here is derived from an EMBL/GenBank/DDBJ whole genome shotgun (WGS) entry which is preliminary data.</text>
</comment>
<dbReference type="PANTHER" id="PTHR33095">
    <property type="entry name" value="OS07G0619500 PROTEIN"/>
    <property type="match status" value="1"/>
</dbReference>
<reference evidence="1" key="1">
    <citation type="journal article" date="2023" name="bioRxiv">
        <title>Improved chromosome-level genome assembly for marigold (Tagetes erecta).</title>
        <authorList>
            <person name="Jiang F."/>
            <person name="Yuan L."/>
            <person name="Wang S."/>
            <person name="Wang H."/>
            <person name="Xu D."/>
            <person name="Wang A."/>
            <person name="Fan W."/>
        </authorList>
    </citation>
    <scope>NUCLEOTIDE SEQUENCE</scope>
    <source>
        <strain evidence="1">WSJ</strain>
        <tissue evidence="1">Leaf</tissue>
    </source>
</reference>
<accession>A0AAD8LI72</accession>
<gene>
    <name evidence="1" type="ORF">QVD17_04648</name>
</gene>